<dbReference type="Proteomes" id="UP000091956">
    <property type="component" value="Unassembled WGS sequence"/>
</dbReference>
<keyword evidence="3" id="KW-1185">Reference proteome</keyword>
<dbReference type="GeneID" id="28842988"/>
<protein>
    <recommendedName>
        <fullName evidence="1">AMP-dependent synthetase/ligase domain-containing protein</fullName>
    </recommendedName>
</protein>
<dbReference type="InterPro" id="IPR000873">
    <property type="entry name" value="AMP-dep_synth/lig_dom"/>
</dbReference>
<gene>
    <name evidence="2" type="ORF">VE01_09602</name>
</gene>
<name>A0A1B8G9I7_9PEZI</name>
<evidence type="ECO:0000259" key="1">
    <source>
        <dbReference type="Pfam" id="PF00501"/>
    </source>
</evidence>
<dbReference type="Pfam" id="PF00501">
    <property type="entry name" value="AMP-binding"/>
    <property type="match status" value="1"/>
</dbReference>
<dbReference type="SUPFAM" id="SSF56801">
    <property type="entry name" value="Acetyl-CoA synthetase-like"/>
    <property type="match status" value="1"/>
</dbReference>
<dbReference type="Gene3D" id="3.40.50.12780">
    <property type="entry name" value="N-terminal domain of ligase-like"/>
    <property type="match status" value="1"/>
</dbReference>
<dbReference type="GO" id="GO:0031956">
    <property type="term" value="F:medium-chain fatty acid-CoA ligase activity"/>
    <property type="evidence" value="ECO:0007669"/>
    <property type="project" value="TreeGrafter"/>
</dbReference>
<dbReference type="InterPro" id="IPR042099">
    <property type="entry name" value="ANL_N_sf"/>
</dbReference>
<reference evidence="3" key="2">
    <citation type="journal article" date="2018" name="Nat. Commun.">
        <title>Extreme sensitivity to ultraviolet light in the fungal pathogen causing white-nose syndrome of bats.</title>
        <authorList>
            <person name="Palmer J.M."/>
            <person name="Drees K.P."/>
            <person name="Foster J.T."/>
            <person name="Lindner D.L."/>
        </authorList>
    </citation>
    <scope>NUCLEOTIDE SEQUENCE [LARGE SCALE GENOMIC DNA]</scope>
    <source>
        <strain evidence="3">UAMH 10579</strain>
    </source>
</reference>
<dbReference type="GO" id="GO:0006631">
    <property type="term" value="P:fatty acid metabolic process"/>
    <property type="evidence" value="ECO:0007669"/>
    <property type="project" value="TreeGrafter"/>
</dbReference>
<dbReference type="AlphaFoldDB" id="A0A1B8G9I7"/>
<dbReference type="EMBL" id="KV460267">
    <property type="protein sequence ID" value="OBT92487.1"/>
    <property type="molecule type" value="Genomic_DNA"/>
</dbReference>
<dbReference type="PANTHER" id="PTHR43201:SF6">
    <property type="entry name" value="ACYL COA SYNTHETASE (EUROFUNG)"/>
    <property type="match status" value="1"/>
</dbReference>
<dbReference type="PANTHER" id="PTHR43201">
    <property type="entry name" value="ACYL-COA SYNTHETASE"/>
    <property type="match status" value="1"/>
</dbReference>
<organism evidence="2 3">
    <name type="scientific">Pseudogymnoascus verrucosus</name>
    <dbReference type="NCBI Taxonomy" id="342668"/>
    <lineage>
        <taxon>Eukaryota</taxon>
        <taxon>Fungi</taxon>
        <taxon>Dikarya</taxon>
        <taxon>Ascomycota</taxon>
        <taxon>Pezizomycotina</taxon>
        <taxon>Leotiomycetes</taxon>
        <taxon>Thelebolales</taxon>
        <taxon>Thelebolaceae</taxon>
        <taxon>Pseudogymnoascus</taxon>
    </lineage>
</organism>
<proteinExistence type="predicted"/>
<evidence type="ECO:0000313" key="3">
    <source>
        <dbReference type="Proteomes" id="UP000091956"/>
    </source>
</evidence>
<reference evidence="2 3" key="1">
    <citation type="submission" date="2016-03" db="EMBL/GenBank/DDBJ databases">
        <title>Comparative genomics of Pseudogymnoascus destructans, the fungus causing white-nose syndrome of bats.</title>
        <authorList>
            <person name="Palmer J.M."/>
            <person name="Drees K.P."/>
            <person name="Foster J.T."/>
            <person name="Lindner D.L."/>
        </authorList>
    </citation>
    <scope>NUCLEOTIDE SEQUENCE [LARGE SCALE GENOMIC DNA]</scope>
    <source>
        <strain evidence="2 3">UAMH 10579</strain>
    </source>
</reference>
<evidence type="ECO:0000313" key="2">
    <source>
        <dbReference type="EMBL" id="OBT92487.1"/>
    </source>
</evidence>
<feature type="domain" description="AMP-dependent synthetase/ligase" evidence="1">
    <location>
        <begin position="1"/>
        <end position="88"/>
    </location>
</feature>
<dbReference type="RefSeq" id="XP_018126220.1">
    <property type="nucleotide sequence ID" value="XM_018279015.1"/>
</dbReference>
<sequence length="94" mass="10172">MLTHYNILNNAHSISYCMPFTLADILCCPPPLFHCFGLVLSLLIYVTYSSTVVLPSPSFSAPAVLSAIAAENCTAIYSVLAMFEELLSIPCPLT</sequence>
<dbReference type="STRING" id="342668.A0A1B8G9I7"/>
<accession>A0A1B8G9I7</accession>